<dbReference type="SUPFAM" id="SSF56112">
    <property type="entry name" value="Protein kinase-like (PK-like)"/>
    <property type="match status" value="1"/>
</dbReference>
<dbReference type="Gramene" id="mRNA:HanXRQr2_Chr03g0135821">
    <property type="protein sequence ID" value="mRNA:HanXRQr2_Chr03g0135821"/>
    <property type="gene ID" value="HanXRQr2_Chr03g0135821"/>
</dbReference>
<dbReference type="InterPro" id="IPR000719">
    <property type="entry name" value="Prot_kinase_dom"/>
</dbReference>
<dbReference type="GO" id="GO:0005524">
    <property type="term" value="F:ATP binding"/>
    <property type="evidence" value="ECO:0007669"/>
    <property type="project" value="InterPro"/>
</dbReference>
<keyword evidence="2" id="KW-0472">Membrane</keyword>
<evidence type="ECO:0000256" key="2">
    <source>
        <dbReference type="ARBA" id="ARBA00022475"/>
    </source>
</evidence>
<dbReference type="InterPro" id="IPR050823">
    <property type="entry name" value="Plant_Ser_Thr_Prot_Kinase"/>
</dbReference>
<gene>
    <name evidence="5" type="ORF">HannXRQ_Chr03g0091951</name>
    <name evidence="4" type="ORF">HanXRQr2_Chr03g0135821</name>
</gene>
<dbReference type="OMA" id="PESTVMC"/>
<evidence type="ECO:0000313" key="4">
    <source>
        <dbReference type="EMBL" id="KAF5816579.1"/>
    </source>
</evidence>
<evidence type="ECO:0000313" key="6">
    <source>
        <dbReference type="Proteomes" id="UP000215914"/>
    </source>
</evidence>
<evidence type="ECO:0000259" key="3">
    <source>
        <dbReference type="PROSITE" id="PS50011"/>
    </source>
</evidence>
<reference evidence="5" key="2">
    <citation type="submission" date="2017-02" db="EMBL/GenBank/DDBJ databases">
        <title>Sunflower complete genome.</title>
        <authorList>
            <person name="Langlade N."/>
            <person name="Munos S."/>
        </authorList>
    </citation>
    <scope>NUCLEOTIDE SEQUENCE [LARGE SCALE GENOMIC DNA]</scope>
    <source>
        <tissue evidence="5">Leaves</tissue>
    </source>
</reference>
<accession>A0A251VBD8</accession>
<name>A0A251VBD8_HELAN</name>
<feature type="domain" description="Protein kinase" evidence="3">
    <location>
        <begin position="1"/>
        <end position="177"/>
    </location>
</feature>
<evidence type="ECO:0000256" key="1">
    <source>
        <dbReference type="ARBA" id="ARBA00004236"/>
    </source>
</evidence>
<dbReference type="Proteomes" id="UP000215914">
    <property type="component" value="Chromosome 3"/>
</dbReference>
<dbReference type="Pfam" id="PF07714">
    <property type="entry name" value="PK_Tyr_Ser-Thr"/>
    <property type="match status" value="1"/>
</dbReference>
<evidence type="ECO:0000313" key="5">
    <source>
        <dbReference type="EMBL" id="OTG32927.1"/>
    </source>
</evidence>
<organism evidence="5 6">
    <name type="scientific">Helianthus annuus</name>
    <name type="common">Common sunflower</name>
    <dbReference type="NCBI Taxonomy" id="4232"/>
    <lineage>
        <taxon>Eukaryota</taxon>
        <taxon>Viridiplantae</taxon>
        <taxon>Streptophyta</taxon>
        <taxon>Embryophyta</taxon>
        <taxon>Tracheophyta</taxon>
        <taxon>Spermatophyta</taxon>
        <taxon>Magnoliopsida</taxon>
        <taxon>eudicotyledons</taxon>
        <taxon>Gunneridae</taxon>
        <taxon>Pentapetalae</taxon>
        <taxon>asterids</taxon>
        <taxon>campanulids</taxon>
        <taxon>Asterales</taxon>
        <taxon>Asteraceae</taxon>
        <taxon>Asteroideae</taxon>
        <taxon>Heliantheae alliance</taxon>
        <taxon>Heliantheae</taxon>
        <taxon>Helianthus</taxon>
    </lineage>
</organism>
<keyword evidence="4" id="KW-0808">Transferase</keyword>
<dbReference type="InParanoid" id="A0A251VBD8"/>
<dbReference type="InterPro" id="IPR011009">
    <property type="entry name" value="Kinase-like_dom_sf"/>
</dbReference>
<dbReference type="PANTHER" id="PTHR45621">
    <property type="entry name" value="OS01G0588500 PROTEIN-RELATED"/>
    <property type="match status" value="1"/>
</dbReference>
<dbReference type="InterPro" id="IPR001245">
    <property type="entry name" value="Ser-Thr/Tyr_kinase_cat_dom"/>
</dbReference>
<dbReference type="SMART" id="SM00219">
    <property type="entry name" value="TyrKc"/>
    <property type="match status" value="1"/>
</dbReference>
<dbReference type="EMBL" id="MNCJ02000318">
    <property type="protein sequence ID" value="KAF5816579.1"/>
    <property type="molecule type" value="Genomic_DNA"/>
</dbReference>
<sequence length="177" mass="19970">MLSTLRHCNLVSLIGYCTKGIEMALVYEYMPNGTLKDHLHKDGRFYTGPLAWNLRIKIALGAAKGLAYLHKPESTVMCHDFNSTSILIDSRCIDKNGPEGERILVEFAKPFLTKEFKEIENIIDPHRDEHYSSGAAHGAALIVKRCLYDDPKCRPTAHEIVEELERLQLPLTSFSNA</sequence>
<keyword evidence="6" id="KW-1185">Reference proteome</keyword>
<reference evidence="4" key="3">
    <citation type="submission" date="2020-06" db="EMBL/GenBank/DDBJ databases">
        <title>Helianthus annuus Genome sequencing and assembly Release 2.</title>
        <authorList>
            <person name="Gouzy J."/>
            <person name="Langlade N."/>
            <person name="Munos S."/>
        </authorList>
    </citation>
    <scope>NUCLEOTIDE SEQUENCE</scope>
    <source>
        <tissue evidence="4">Leaves</tissue>
    </source>
</reference>
<keyword evidence="4" id="KW-0418">Kinase</keyword>
<dbReference type="PROSITE" id="PS50011">
    <property type="entry name" value="PROTEIN_KINASE_DOM"/>
    <property type="match status" value="1"/>
</dbReference>
<dbReference type="GO" id="GO:0004713">
    <property type="term" value="F:protein tyrosine kinase activity"/>
    <property type="evidence" value="ECO:0007669"/>
    <property type="project" value="InterPro"/>
</dbReference>
<dbReference type="EC" id="2.7.-.-" evidence="4"/>
<dbReference type="InterPro" id="IPR020635">
    <property type="entry name" value="Tyr_kinase_cat_dom"/>
</dbReference>
<dbReference type="GO" id="GO:0005886">
    <property type="term" value="C:plasma membrane"/>
    <property type="evidence" value="ECO:0007669"/>
    <property type="project" value="UniProtKB-SubCell"/>
</dbReference>
<keyword evidence="2" id="KW-1003">Cell membrane</keyword>
<proteinExistence type="predicted"/>
<reference evidence="4 6" key="1">
    <citation type="journal article" date="2017" name="Nature">
        <title>The sunflower genome provides insights into oil metabolism, flowering and Asterid evolution.</title>
        <authorList>
            <person name="Badouin H."/>
            <person name="Gouzy J."/>
            <person name="Grassa C.J."/>
            <person name="Murat F."/>
            <person name="Staton S.E."/>
            <person name="Cottret L."/>
            <person name="Lelandais-Briere C."/>
            <person name="Owens G.L."/>
            <person name="Carrere S."/>
            <person name="Mayjonade B."/>
            <person name="Legrand L."/>
            <person name="Gill N."/>
            <person name="Kane N.C."/>
            <person name="Bowers J.E."/>
            <person name="Hubner S."/>
            <person name="Bellec A."/>
            <person name="Berard A."/>
            <person name="Berges H."/>
            <person name="Blanchet N."/>
            <person name="Boniface M.C."/>
            <person name="Brunel D."/>
            <person name="Catrice O."/>
            <person name="Chaidir N."/>
            <person name="Claudel C."/>
            <person name="Donnadieu C."/>
            <person name="Faraut T."/>
            <person name="Fievet G."/>
            <person name="Helmstetter N."/>
            <person name="King M."/>
            <person name="Knapp S.J."/>
            <person name="Lai Z."/>
            <person name="Le Paslier M.C."/>
            <person name="Lippi Y."/>
            <person name="Lorenzon L."/>
            <person name="Mandel J.R."/>
            <person name="Marage G."/>
            <person name="Marchand G."/>
            <person name="Marquand E."/>
            <person name="Bret-Mestries E."/>
            <person name="Morien E."/>
            <person name="Nambeesan S."/>
            <person name="Nguyen T."/>
            <person name="Pegot-Espagnet P."/>
            <person name="Pouilly N."/>
            <person name="Raftis F."/>
            <person name="Sallet E."/>
            <person name="Schiex T."/>
            <person name="Thomas J."/>
            <person name="Vandecasteele C."/>
            <person name="Vares D."/>
            <person name="Vear F."/>
            <person name="Vautrin S."/>
            <person name="Crespi M."/>
            <person name="Mangin B."/>
            <person name="Burke J.M."/>
            <person name="Salse J."/>
            <person name="Munos S."/>
            <person name="Vincourt P."/>
            <person name="Rieseberg L.H."/>
            <person name="Langlade N.B."/>
        </authorList>
    </citation>
    <scope>NUCLEOTIDE SEQUENCE [LARGE SCALE GENOMIC DNA]</scope>
    <source>
        <strain evidence="6">cv. SF193</strain>
        <tissue evidence="4">Leaves</tissue>
    </source>
</reference>
<dbReference type="EMBL" id="CM007892">
    <property type="protein sequence ID" value="OTG32927.1"/>
    <property type="molecule type" value="Genomic_DNA"/>
</dbReference>
<dbReference type="Gene3D" id="1.10.510.10">
    <property type="entry name" value="Transferase(Phosphotransferase) domain 1"/>
    <property type="match status" value="2"/>
</dbReference>
<dbReference type="AlphaFoldDB" id="A0A251VBD8"/>
<comment type="subcellular location">
    <subcellularLocation>
        <location evidence="1">Cell membrane</location>
    </subcellularLocation>
</comment>
<protein>
    <submittedName>
        <fullName evidence="4">Transferase, protein kinase RLK-Pelle-CrRLK1L-1 family</fullName>
        <ecNumber evidence="4">2.7.-.-</ecNumber>
    </submittedName>
</protein>